<gene>
    <name evidence="2" type="ORF">WBA_LOCUS8478</name>
</gene>
<dbReference type="AlphaFoldDB" id="A0A3P7FXK0"/>
<dbReference type="EMBL" id="UYWW01007104">
    <property type="protein sequence ID" value="VDM15092.1"/>
    <property type="molecule type" value="Genomic_DNA"/>
</dbReference>
<proteinExistence type="predicted"/>
<protein>
    <submittedName>
        <fullName evidence="2">Uncharacterized protein</fullName>
    </submittedName>
</protein>
<evidence type="ECO:0000313" key="2">
    <source>
        <dbReference type="EMBL" id="VDM15092.1"/>
    </source>
</evidence>
<feature type="region of interest" description="Disordered" evidence="1">
    <location>
        <begin position="1"/>
        <end position="46"/>
    </location>
</feature>
<sequence>MIAPSNDGQINDAELPGPSKRCDNQQTIPSDDGDADEDVKLSTSTV</sequence>
<dbReference type="Proteomes" id="UP000270924">
    <property type="component" value="Unassembled WGS sequence"/>
</dbReference>
<organism evidence="2 3">
    <name type="scientific">Wuchereria bancrofti</name>
    <dbReference type="NCBI Taxonomy" id="6293"/>
    <lineage>
        <taxon>Eukaryota</taxon>
        <taxon>Metazoa</taxon>
        <taxon>Ecdysozoa</taxon>
        <taxon>Nematoda</taxon>
        <taxon>Chromadorea</taxon>
        <taxon>Rhabditida</taxon>
        <taxon>Spirurina</taxon>
        <taxon>Spiruromorpha</taxon>
        <taxon>Filarioidea</taxon>
        <taxon>Onchocercidae</taxon>
        <taxon>Wuchereria</taxon>
    </lineage>
</organism>
<accession>A0A3P7FXK0</accession>
<evidence type="ECO:0000256" key="1">
    <source>
        <dbReference type="SAM" id="MobiDB-lite"/>
    </source>
</evidence>
<dbReference type="InParanoid" id="A0A3P7FXK0"/>
<name>A0A3P7FXK0_WUCBA</name>
<keyword evidence="3" id="KW-1185">Reference proteome</keyword>
<evidence type="ECO:0000313" key="3">
    <source>
        <dbReference type="Proteomes" id="UP000270924"/>
    </source>
</evidence>
<reference evidence="2 3" key="1">
    <citation type="submission" date="2018-11" db="EMBL/GenBank/DDBJ databases">
        <authorList>
            <consortium name="Pathogen Informatics"/>
        </authorList>
    </citation>
    <scope>NUCLEOTIDE SEQUENCE [LARGE SCALE GENOMIC DNA]</scope>
</reference>